<dbReference type="InterPro" id="IPR013708">
    <property type="entry name" value="Shikimate_DH-bd_N"/>
</dbReference>
<accession>A0ABR2DWQ7</accession>
<dbReference type="PANTHER" id="PTHR21089">
    <property type="entry name" value="SHIKIMATE DEHYDROGENASE"/>
    <property type="match status" value="1"/>
</dbReference>
<evidence type="ECO:0000313" key="2">
    <source>
        <dbReference type="Proteomes" id="UP001472677"/>
    </source>
</evidence>
<dbReference type="Proteomes" id="UP001472677">
    <property type="component" value="Unassembled WGS sequence"/>
</dbReference>
<dbReference type="NCBIfam" id="TIGR00507">
    <property type="entry name" value="aroE"/>
    <property type="match status" value="1"/>
</dbReference>
<dbReference type="SUPFAM" id="SSF51735">
    <property type="entry name" value="NAD(P)-binding Rossmann-fold domains"/>
    <property type="match status" value="1"/>
</dbReference>
<dbReference type="InterPro" id="IPR046346">
    <property type="entry name" value="Aminoacid_DH-like_N_sf"/>
</dbReference>
<dbReference type="Pfam" id="PF18317">
    <property type="entry name" value="SDH_C"/>
    <property type="match status" value="1"/>
</dbReference>
<evidence type="ECO:0000313" key="1">
    <source>
        <dbReference type="EMBL" id="KAK8547986.1"/>
    </source>
</evidence>
<dbReference type="InterPro" id="IPR011342">
    <property type="entry name" value="Shikimate_DH"/>
</dbReference>
<dbReference type="Gene3D" id="3.40.50.10860">
    <property type="entry name" value="Leucine Dehydrogenase, chain A, domain 1"/>
    <property type="match status" value="1"/>
</dbReference>
<organism evidence="1 2">
    <name type="scientific">Hibiscus sabdariffa</name>
    <name type="common">roselle</name>
    <dbReference type="NCBI Taxonomy" id="183260"/>
    <lineage>
        <taxon>Eukaryota</taxon>
        <taxon>Viridiplantae</taxon>
        <taxon>Streptophyta</taxon>
        <taxon>Embryophyta</taxon>
        <taxon>Tracheophyta</taxon>
        <taxon>Spermatophyta</taxon>
        <taxon>Magnoliopsida</taxon>
        <taxon>eudicotyledons</taxon>
        <taxon>Gunneridae</taxon>
        <taxon>Pentapetalae</taxon>
        <taxon>rosids</taxon>
        <taxon>malvids</taxon>
        <taxon>Malvales</taxon>
        <taxon>Malvaceae</taxon>
        <taxon>Malvoideae</taxon>
        <taxon>Hibiscus</taxon>
    </lineage>
</organism>
<dbReference type="EMBL" id="JBBPBM010000021">
    <property type="protein sequence ID" value="KAK8547986.1"/>
    <property type="molecule type" value="Genomic_DNA"/>
</dbReference>
<dbReference type="InterPro" id="IPR041121">
    <property type="entry name" value="SDH_C"/>
</dbReference>
<dbReference type="InterPro" id="IPR001381">
    <property type="entry name" value="DHquinase_I"/>
</dbReference>
<dbReference type="PANTHER" id="PTHR21089:SF1">
    <property type="entry name" value="BIFUNCTIONAL 3-DEHYDROQUINATE DEHYDRATASE_SHIKIMATE DEHYDROGENASE, CHLOROPLASTIC"/>
    <property type="match status" value="1"/>
</dbReference>
<dbReference type="InterPro" id="IPR013785">
    <property type="entry name" value="Aldolase_TIM"/>
</dbReference>
<dbReference type="InterPro" id="IPR036291">
    <property type="entry name" value="NAD(P)-bd_dom_sf"/>
</dbReference>
<gene>
    <name evidence="1" type="ORF">V6N12_060913</name>
</gene>
<dbReference type="InterPro" id="IPR006151">
    <property type="entry name" value="Shikm_DH/Glu-tRNA_Rdtase"/>
</dbReference>
<dbReference type="InterPro" id="IPR022893">
    <property type="entry name" value="Shikimate_DH_fam"/>
</dbReference>
<keyword evidence="2" id="KW-1185">Reference proteome</keyword>
<dbReference type="Pfam" id="PF08501">
    <property type="entry name" value="Shikimate_dh_N"/>
    <property type="match status" value="1"/>
</dbReference>
<dbReference type="Gene3D" id="3.40.50.720">
    <property type="entry name" value="NAD(P)-binding Rossmann-like Domain"/>
    <property type="match status" value="1"/>
</dbReference>
<protein>
    <submittedName>
        <fullName evidence="1">Uncharacterized protein</fullName>
    </submittedName>
</protein>
<dbReference type="Pfam" id="PF01488">
    <property type="entry name" value="Shikimate_DH"/>
    <property type="match status" value="1"/>
</dbReference>
<dbReference type="HAMAP" id="MF_00222">
    <property type="entry name" value="Shikimate_DH_AroE"/>
    <property type="match status" value="1"/>
</dbReference>
<reference evidence="1 2" key="1">
    <citation type="journal article" date="2024" name="G3 (Bethesda)">
        <title>Genome assembly of Hibiscus sabdariffa L. provides insights into metabolisms of medicinal natural products.</title>
        <authorList>
            <person name="Kim T."/>
        </authorList>
    </citation>
    <scope>NUCLEOTIDE SEQUENCE [LARGE SCALE GENOMIC DNA]</scope>
    <source>
        <strain evidence="1">TK-2024</strain>
        <tissue evidence="1">Old leaves</tissue>
    </source>
</reference>
<dbReference type="SUPFAM" id="SSF53223">
    <property type="entry name" value="Aminoacid dehydrogenase-like, N-terminal domain"/>
    <property type="match status" value="1"/>
</dbReference>
<dbReference type="Pfam" id="PF01487">
    <property type="entry name" value="DHquinase_I"/>
    <property type="match status" value="1"/>
</dbReference>
<dbReference type="CDD" id="cd01065">
    <property type="entry name" value="NAD_bind_Shikimate_DH"/>
    <property type="match status" value="1"/>
</dbReference>
<dbReference type="HAMAP" id="MF_00214">
    <property type="entry name" value="AroD"/>
    <property type="match status" value="1"/>
</dbReference>
<name>A0ABR2DWQ7_9ROSI</name>
<proteinExistence type="inferred from homology"/>
<dbReference type="Gene3D" id="3.20.20.70">
    <property type="entry name" value="Aldolase class I"/>
    <property type="match status" value="1"/>
</dbReference>
<dbReference type="CDD" id="cd00502">
    <property type="entry name" value="DHQase_I"/>
    <property type="match status" value="1"/>
</dbReference>
<sequence length="580" mass="62940">MDTVNPLLVSGLKMAGNGSEMSKNPTLICVPIMADSIDKMVADMVKAKASTADLVEIRLDSLKNFNPFQDLKVLIKECPLPTLFTYRPVWEGGMYDGDEKERLNVLQLAMELGADYIDVELKVAHEFIKSINGKKPEKIKVIVSSHNYQNTPSVEDLGNLVAKIQSTGADIVKIATTAVDITDVARIFQITVHSQVPIIGLVMGERGLISRILCAKFGGYLTFGTLEPGVISAPGQPTINDLLNLYNFRLLGPDTKVYGIIGKPVGHSKSPILYNEAFKSAGFNGVFVHLLVDDLAKFLRTYSSTDFAGFSCTIPHKEAAVKCCDEVDPIAKSIGAVNCIVRNQSDGKLFGYNTDYIGAISAIEDGLRARYNISSITGSPLAGKLFVVIGAGGAGKALAYGAKQKGARVVIANRTYERARELAYVVGGEALSLDDLTHFHPEDGMILANTTSIGMQPKIDETPIPKNALKFYSLVFDAVYTPKITRLLREAEENGAVIVSGLEMFIGQAYEQYERFTGLPAPKEQFRRTMSKELASKCLKKDTVEAKSSSSSSYESLVGACSIDGESLDMGYYQTCIALL</sequence>
<comment type="caution">
    <text evidence="1">The sequence shown here is derived from an EMBL/GenBank/DDBJ whole genome shotgun (WGS) entry which is preliminary data.</text>
</comment>
<dbReference type="NCBIfam" id="TIGR01093">
    <property type="entry name" value="aroD"/>
    <property type="match status" value="1"/>
</dbReference>
<dbReference type="SUPFAM" id="SSF51569">
    <property type="entry name" value="Aldolase"/>
    <property type="match status" value="1"/>
</dbReference>